<dbReference type="AlphaFoldDB" id="A0AB38D2V8"/>
<gene>
    <name evidence="1" type="ORF">SAMEA2070301_03985</name>
</gene>
<comment type="caution">
    <text evidence="1">The sequence shown here is derived from an EMBL/GenBank/DDBJ whole genome shotgun (WGS) entry which is preliminary data.</text>
</comment>
<name>A0AB38D2V8_9MYCO</name>
<dbReference type="EMBL" id="FSHM01000006">
    <property type="protein sequence ID" value="SIB53597.1"/>
    <property type="molecule type" value="Genomic_DNA"/>
</dbReference>
<accession>A0AB38D2V8</accession>
<dbReference type="Proteomes" id="UP000185210">
    <property type="component" value="Unassembled WGS sequence"/>
</dbReference>
<sequence>MDDLVVLAAALRVSPATLLMPMSLVPDDLVRQTPIGAHEARDYWEFLVAESPLYTRGDDPENDDATLFRALARPRWDQKLDQDQEAGE</sequence>
<protein>
    <submittedName>
        <fullName evidence="1">DNA binding protein</fullName>
    </submittedName>
</protein>
<organism evidence="1 2">
    <name type="scientific">Mycobacteroides abscessus subsp. abscessus</name>
    <dbReference type="NCBI Taxonomy" id="1185650"/>
    <lineage>
        <taxon>Bacteria</taxon>
        <taxon>Bacillati</taxon>
        <taxon>Actinomycetota</taxon>
        <taxon>Actinomycetes</taxon>
        <taxon>Mycobacteriales</taxon>
        <taxon>Mycobacteriaceae</taxon>
        <taxon>Mycobacteroides</taxon>
        <taxon>Mycobacteroides abscessus</taxon>
    </lineage>
</organism>
<evidence type="ECO:0000313" key="2">
    <source>
        <dbReference type="Proteomes" id="UP000185210"/>
    </source>
</evidence>
<proteinExistence type="predicted"/>
<reference evidence="1 2" key="1">
    <citation type="submission" date="2016-11" db="EMBL/GenBank/DDBJ databases">
        <authorList>
            <consortium name="Pathogen Informatics"/>
        </authorList>
    </citation>
    <scope>NUCLEOTIDE SEQUENCE [LARGE SCALE GENOMIC DNA]</scope>
    <source>
        <strain evidence="1 2">104</strain>
    </source>
</reference>
<dbReference type="RefSeq" id="WP_052544181.1">
    <property type="nucleotide sequence ID" value="NZ_CAACXP010000004.1"/>
</dbReference>
<evidence type="ECO:0000313" key="1">
    <source>
        <dbReference type="EMBL" id="SIB53597.1"/>
    </source>
</evidence>